<keyword evidence="2" id="KW-0238">DNA-binding</keyword>
<keyword evidence="4" id="KW-0812">Transmembrane</keyword>
<accession>A0ABQ6GRT4</accession>
<dbReference type="Gene3D" id="1.10.10.60">
    <property type="entry name" value="Homeodomain-like"/>
    <property type="match status" value="2"/>
</dbReference>
<sequence>MIQENIISIILLIAAFGQIILAVSMILPRLPNAPIYFPLTLFFISSGLTFTLPALNTIWPELSYYSLFIIPPIIAVQPLSLWLYISGLTSPTPWQLSQRYWPHFIPAILGVLLSLYMATQPFDLVSEIFIIGKQPDDVQGMSIVISFFLLFIIFLIQTSSYLISIANKLTRYHKQLHMLFSSNEQRELRWVIWLVFIFVLTWLSVLLHLISTIFSHFAIVSTEVIAGCYFVMIWTLCVWGLRQKPGYHQRYLSEQKANKADDNLEQVVSSGKNKYQRSALGIEQSKSIADKLDHAMKEHQYYLHANLSLPELAQQLVVPANYLSQTLNEHLGESFFDYINRWRAEYAKELLIEGKLSILDIAMASGFNAKSSFYKSFKKHTGTTPGQFKQ</sequence>
<dbReference type="InterPro" id="IPR018062">
    <property type="entry name" value="HTH_AraC-typ_CS"/>
</dbReference>
<keyword evidence="3" id="KW-0804">Transcription</keyword>
<evidence type="ECO:0000256" key="1">
    <source>
        <dbReference type="ARBA" id="ARBA00023015"/>
    </source>
</evidence>
<dbReference type="PROSITE" id="PS00041">
    <property type="entry name" value="HTH_ARAC_FAMILY_1"/>
    <property type="match status" value="1"/>
</dbReference>
<name>A0ABQ6GRT4_9GAMM</name>
<protein>
    <recommendedName>
        <fullName evidence="5">HTH araC/xylS-type domain-containing protein</fullName>
    </recommendedName>
</protein>
<dbReference type="PANTHER" id="PTHR43280">
    <property type="entry name" value="ARAC-FAMILY TRANSCRIPTIONAL REGULATOR"/>
    <property type="match status" value="1"/>
</dbReference>
<keyword evidence="1" id="KW-0805">Transcription regulation</keyword>
<evidence type="ECO:0000313" key="7">
    <source>
        <dbReference type="Proteomes" id="UP001157186"/>
    </source>
</evidence>
<keyword evidence="4" id="KW-1133">Transmembrane helix</keyword>
<dbReference type="PRINTS" id="PR00032">
    <property type="entry name" value="HTHARAC"/>
</dbReference>
<dbReference type="RefSeq" id="WP_284242976.1">
    <property type="nucleotide sequence ID" value="NZ_BSST01000001.1"/>
</dbReference>
<feature type="transmembrane region" description="Helical" evidence="4">
    <location>
        <begin position="6"/>
        <end position="27"/>
    </location>
</feature>
<dbReference type="Pfam" id="PF12833">
    <property type="entry name" value="HTH_18"/>
    <property type="match status" value="1"/>
</dbReference>
<feature type="transmembrane region" description="Helical" evidence="4">
    <location>
        <begin position="138"/>
        <end position="167"/>
    </location>
</feature>
<dbReference type="SMART" id="SM00342">
    <property type="entry name" value="HTH_ARAC"/>
    <property type="match status" value="1"/>
</dbReference>
<reference evidence="6 7" key="1">
    <citation type="submission" date="2023-03" db="EMBL/GenBank/DDBJ databases">
        <title>Draft genome sequence of Thalassotalea insulae KCTC 62186T.</title>
        <authorList>
            <person name="Sawabe T."/>
        </authorList>
    </citation>
    <scope>NUCLEOTIDE SEQUENCE [LARGE SCALE GENOMIC DNA]</scope>
    <source>
        <strain evidence="6 7">KCTC 62186</strain>
    </source>
</reference>
<keyword evidence="7" id="KW-1185">Reference proteome</keyword>
<comment type="caution">
    <text evidence="6">The sequence shown here is derived from an EMBL/GenBank/DDBJ whole genome shotgun (WGS) entry which is preliminary data.</text>
</comment>
<dbReference type="SUPFAM" id="SSF46689">
    <property type="entry name" value="Homeodomain-like"/>
    <property type="match status" value="1"/>
</dbReference>
<feature type="transmembrane region" description="Helical" evidence="4">
    <location>
        <begin position="216"/>
        <end position="241"/>
    </location>
</feature>
<proteinExistence type="predicted"/>
<feature type="transmembrane region" description="Helical" evidence="4">
    <location>
        <begin position="100"/>
        <end position="118"/>
    </location>
</feature>
<feature type="transmembrane region" description="Helical" evidence="4">
    <location>
        <begin position="188"/>
        <end position="210"/>
    </location>
</feature>
<dbReference type="InterPro" id="IPR020449">
    <property type="entry name" value="Tscrpt_reg_AraC-type_HTH"/>
</dbReference>
<gene>
    <name evidence="6" type="ORF">tinsulaeT_04800</name>
</gene>
<feature type="transmembrane region" description="Helical" evidence="4">
    <location>
        <begin position="65"/>
        <end position="88"/>
    </location>
</feature>
<dbReference type="InterPro" id="IPR009057">
    <property type="entry name" value="Homeodomain-like_sf"/>
</dbReference>
<organism evidence="6 7">
    <name type="scientific">Thalassotalea insulae</name>
    <dbReference type="NCBI Taxonomy" id="2056778"/>
    <lineage>
        <taxon>Bacteria</taxon>
        <taxon>Pseudomonadati</taxon>
        <taxon>Pseudomonadota</taxon>
        <taxon>Gammaproteobacteria</taxon>
        <taxon>Alteromonadales</taxon>
        <taxon>Colwelliaceae</taxon>
        <taxon>Thalassotalea</taxon>
    </lineage>
</organism>
<dbReference type="PANTHER" id="PTHR43280:SF29">
    <property type="entry name" value="ARAC-FAMILY TRANSCRIPTIONAL REGULATOR"/>
    <property type="match status" value="1"/>
</dbReference>
<feature type="transmembrane region" description="Helical" evidence="4">
    <location>
        <begin position="39"/>
        <end position="59"/>
    </location>
</feature>
<dbReference type="PROSITE" id="PS01124">
    <property type="entry name" value="HTH_ARAC_FAMILY_2"/>
    <property type="match status" value="1"/>
</dbReference>
<evidence type="ECO:0000313" key="6">
    <source>
        <dbReference type="EMBL" id="GLX77140.1"/>
    </source>
</evidence>
<feature type="domain" description="HTH araC/xylS-type" evidence="5">
    <location>
        <begin position="290"/>
        <end position="390"/>
    </location>
</feature>
<evidence type="ECO:0000256" key="4">
    <source>
        <dbReference type="SAM" id="Phobius"/>
    </source>
</evidence>
<evidence type="ECO:0000259" key="5">
    <source>
        <dbReference type="PROSITE" id="PS01124"/>
    </source>
</evidence>
<evidence type="ECO:0000256" key="2">
    <source>
        <dbReference type="ARBA" id="ARBA00023125"/>
    </source>
</evidence>
<evidence type="ECO:0000256" key="3">
    <source>
        <dbReference type="ARBA" id="ARBA00023163"/>
    </source>
</evidence>
<dbReference type="Proteomes" id="UP001157186">
    <property type="component" value="Unassembled WGS sequence"/>
</dbReference>
<keyword evidence="4" id="KW-0472">Membrane</keyword>
<dbReference type="InterPro" id="IPR018060">
    <property type="entry name" value="HTH_AraC"/>
</dbReference>
<dbReference type="EMBL" id="BSST01000001">
    <property type="protein sequence ID" value="GLX77140.1"/>
    <property type="molecule type" value="Genomic_DNA"/>
</dbReference>